<sequence>MPHWTATIKLVDIGSGLNQPRYREVGHISPTGTAAMSFGRSAFLCVDFTNRRIFFFGQLQPPISAYGMVLGEQTSSTDSTGRRYLVSITTPDLVAAQAAEVTVMDVSTMLLSLPQTTPLPSGAAIFATLNLKGKIPTSRAISVRVESTMPQPTLTFCALIPPGAPTTSNPEELMVSMKSLYLLGGALEFDGTAAYNIRNQSLTANGSMVLTLSSASCVTLQNVTHHW</sequence>
<comment type="caution">
    <text evidence="1">The sequence shown here is derived from an EMBL/GenBank/DDBJ whole genome shotgun (WGS) entry which is preliminary data.</text>
</comment>
<evidence type="ECO:0000313" key="2">
    <source>
        <dbReference type="Proteomes" id="UP000547976"/>
    </source>
</evidence>
<reference evidence="1 2" key="1">
    <citation type="submission" date="2020-05" db="EMBL/GenBank/DDBJ databases">
        <title>Identification and distribution of gene clusters putatively required for synthesis of sphingolipid metabolism inhibitors in phylogenetically diverse species of the filamentous fungus Fusarium.</title>
        <authorList>
            <person name="Kim H.-S."/>
            <person name="Busman M."/>
            <person name="Brown D.W."/>
            <person name="Divon H."/>
            <person name="Uhlig S."/>
            <person name="Proctor R.H."/>
        </authorList>
    </citation>
    <scope>NUCLEOTIDE SEQUENCE [LARGE SCALE GENOMIC DNA]</scope>
    <source>
        <strain evidence="1 2">NRRL 66333</strain>
    </source>
</reference>
<dbReference type="EMBL" id="JAAOAV010000198">
    <property type="protein sequence ID" value="KAF5589992.1"/>
    <property type="molecule type" value="Genomic_DNA"/>
</dbReference>
<dbReference type="GeneID" id="59310308"/>
<organism evidence="1 2">
    <name type="scientific">Gibberella subglutinans</name>
    <name type="common">Fusarium subglutinans</name>
    <dbReference type="NCBI Taxonomy" id="42677"/>
    <lineage>
        <taxon>Eukaryota</taxon>
        <taxon>Fungi</taxon>
        <taxon>Dikarya</taxon>
        <taxon>Ascomycota</taxon>
        <taxon>Pezizomycotina</taxon>
        <taxon>Sordariomycetes</taxon>
        <taxon>Hypocreomycetidae</taxon>
        <taxon>Hypocreales</taxon>
        <taxon>Nectriaceae</taxon>
        <taxon>Fusarium</taxon>
        <taxon>Fusarium fujikuroi species complex</taxon>
    </lineage>
</organism>
<evidence type="ECO:0000313" key="1">
    <source>
        <dbReference type="EMBL" id="KAF5589992.1"/>
    </source>
</evidence>
<dbReference type="AlphaFoldDB" id="A0A8H5LDL7"/>
<protein>
    <submittedName>
        <fullName evidence="1">Uncharacterized protein</fullName>
    </submittedName>
</protein>
<proteinExistence type="predicted"/>
<accession>A0A8H5LDL7</accession>
<gene>
    <name evidence="1" type="ORF">FSUBG_10959</name>
</gene>
<keyword evidence="2" id="KW-1185">Reference proteome</keyword>
<dbReference type="Proteomes" id="UP000547976">
    <property type="component" value="Unassembled WGS sequence"/>
</dbReference>
<dbReference type="RefSeq" id="XP_036533534.1">
    <property type="nucleotide sequence ID" value="XM_036675590.1"/>
</dbReference>
<name>A0A8H5LDL7_GIBSU</name>